<dbReference type="InterPro" id="IPR003018">
    <property type="entry name" value="GAF"/>
</dbReference>
<evidence type="ECO:0000313" key="11">
    <source>
        <dbReference type="Proteomes" id="UP000035489"/>
    </source>
</evidence>
<dbReference type="SMART" id="SM00065">
    <property type="entry name" value="GAF"/>
    <property type="match status" value="1"/>
</dbReference>
<keyword evidence="6" id="KW-0547">Nucleotide-binding</keyword>
<keyword evidence="11" id="KW-1185">Reference proteome</keyword>
<organism evidence="10 11">
    <name type="scientific">Microvirga vignae</name>
    <dbReference type="NCBI Taxonomy" id="1225564"/>
    <lineage>
        <taxon>Bacteria</taxon>
        <taxon>Pseudomonadati</taxon>
        <taxon>Pseudomonadota</taxon>
        <taxon>Alphaproteobacteria</taxon>
        <taxon>Hyphomicrobiales</taxon>
        <taxon>Methylobacteriaceae</taxon>
        <taxon>Microvirga</taxon>
    </lineage>
</organism>
<dbReference type="PANTHER" id="PTHR41523:SF8">
    <property type="entry name" value="ETHYLENE RESPONSE SENSOR PROTEIN"/>
    <property type="match status" value="1"/>
</dbReference>
<dbReference type="SUPFAM" id="SSF55781">
    <property type="entry name" value="GAF domain-like"/>
    <property type="match status" value="1"/>
</dbReference>
<dbReference type="Gene3D" id="3.30.565.10">
    <property type="entry name" value="Histidine kinase-like ATPase, C-terminal domain"/>
    <property type="match status" value="1"/>
</dbReference>
<protein>
    <recommendedName>
        <fullName evidence="3">Blue-light-activated histidine kinase</fullName>
        <ecNumber evidence="2">2.7.13.3</ecNumber>
    </recommendedName>
</protein>
<dbReference type="Pfam" id="PF07536">
    <property type="entry name" value="HWE_HK"/>
    <property type="match status" value="1"/>
</dbReference>
<keyword evidence="8" id="KW-0067">ATP-binding</keyword>
<dbReference type="InterPro" id="IPR000014">
    <property type="entry name" value="PAS"/>
</dbReference>
<dbReference type="InterPro" id="IPR011102">
    <property type="entry name" value="Sig_transdc_His_kinase_HWE"/>
</dbReference>
<dbReference type="Gene3D" id="3.30.450.20">
    <property type="entry name" value="PAS domain"/>
    <property type="match status" value="2"/>
</dbReference>
<evidence type="ECO:0000256" key="6">
    <source>
        <dbReference type="ARBA" id="ARBA00022741"/>
    </source>
</evidence>
<dbReference type="InterPro" id="IPR036890">
    <property type="entry name" value="HATPase_C_sf"/>
</dbReference>
<evidence type="ECO:0000259" key="9">
    <source>
        <dbReference type="PROSITE" id="PS50112"/>
    </source>
</evidence>
<feature type="domain" description="PAS" evidence="9">
    <location>
        <begin position="201"/>
        <end position="243"/>
    </location>
</feature>
<dbReference type="PANTHER" id="PTHR41523">
    <property type="entry name" value="TWO-COMPONENT SYSTEM SENSOR PROTEIN"/>
    <property type="match status" value="1"/>
</dbReference>
<evidence type="ECO:0000256" key="7">
    <source>
        <dbReference type="ARBA" id="ARBA00022777"/>
    </source>
</evidence>
<name>A0A0H1R5B0_9HYPH</name>
<dbReference type="Gene3D" id="3.30.450.40">
    <property type="match status" value="1"/>
</dbReference>
<evidence type="ECO:0000256" key="2">
    <source>
        <dbReference type="ARBA" id="ARBA00012438"/>
    </source>
</evidence>
<dbReference type="GO" id="GO:0004673">
    <property type="term" value="F:protein histidine kinase activity"/>
    <property type="evidence" value="ECO:0007669"/>
    <property type="project" value="UniProtKB-EC"/>
</dbReference>
<dbReference type="EC" id="2.7.13.3" evidence="2"/>
<evidence type="ECO:0000256" key="4">
    <source>
        <dbReference type="ARBA" id="ARBA00022553"/>
    </source>
</evidence>
<sequence length="698" mass="76375">MPVTAKSALRANGPAGLELGEEAGTVLQTSEPHQASWPIGGEMGERIRAFDWSQTSLGPLKAWPQSLKATVDLVLASPMPMNLLWGPDLVQIYNDAFRPYFGTKHPASLGQPARECWVEIWPESEPLNARVLAGETVVLANHPWIDTRDGDPEEICSTTSLIPLRDDSGAVVGILTTASETTHHVRAEAELTRAEQALRESDARLRAALEIETVGVIRLALEGPIIEANDAFLAMGGYSRADLEAGRLTWQGLTPPEWMEASEQAVAELKENGQSKPYEKEYLRKNGSRWCGLFAAKMLPDSTIFEFVLDITARKQAEQALATELKAMTRLHDVSRQVVNGAGLQAVLDAILEAAIELHGADFGNIQLFDDKTRTLRIAAQRGFQKPFLDHFAEVDVAEGSACGMALARRERVMIEDVETEPAYAPSLQAAREAGYRAVQSTPLFTPTGETLGMLSTHFRQPHRLSELDMRLTDIYARLAAEAIAQVRAEVALRESESQARLLLAELQHRVRNTLAVIRSIARQTAETSETVEDYAMHLDGRLDAFARVQGAVTRDPCAGIDLSSMVAEELLTCAAREGEQFSLSGPTIRLQPKAAETVGLAIHELATNAVKYGALSSPKGHVTVAWRLEDQNGGQRLRIEWSETGVPVLSLAPRRSGFGTELLTQTLPYQFRGTTTLTFKPGGLQCTIELPSNRVLQ</sequence>
<keyword evidence="4" id="KW-0597">Phosphoprotein</keyword>
<dbReference type="CDD" id="cd00130">
    <property type="entry name" value="PAS"/>
    <property type="match status" value="1"/>
</dbReference>
<dbReference type="GO" id="GO:0005524">
    <property type="term" value="F:ATP binding"/>
    <property type="evidence" value="ECO:0007669"/>
    <property type="project" value="UniProtKB-KW"/>
</dbReference>
<accession>A0A0H1R5B0</accession>
<comment type="caution">
    <text evidence="10">The sequence shown here is derived from an EMBL/GenBank/DDBJ whole genome shotgun (WGS) entry which is preliminary data.</text>
</comment>
<dbReference type="AlphaFoldDB" id="A0A0H1R5B0"/>
<dbReference type="InterPro" id="IPR029016">
    <property type="entry name" value="GAF-like_dom_sf"/>
</dbReference>
<evidence type="ECO:0000256" key="1">
    <source>
        <dbReference type="ARBA" id="ARBA00000085"/>
    </source>
</evidence>
<keyword evidence="5" id="KW-0808">Transferase</keyword>
<keyword evidence="7" id="KW-0418">Kinase</keyword>
<reference evidence="10 11" key="1">
    <citation type="submission" date="2015-05" db="EMBL/GenBank/DDBJ databases">
        <title>Draft genome sequence of Microvirga vignae strain BR3299, a novel nitrogen fixing bacteria isolated from Brazil semi-aired region.</title>
        <authorList>
            <person name="Zilli J.E."/>
            <person name="Passos S.R."/>
            <person name="Leite J."/>
            <person name="Baldani J.I."/>
            <person name="Xavier G.R."/>
            <person name="Rumjaneck N.G."/>
            <person name="Simoes-Araujo J.L."/>
        </authorList>
    </citation>
    <scope>NUCLEOTIDE SEQUENCE [LARGE SCALE GENOMIC DNA]</scope>
    <source>
        <strain evidence="10 11">BR3299</strain>
    </source>
</reference>
<dbReference type="STRING" id="1225564.AA309_26350"/>
<evidence type="ECO:0000256" key="8">
    <source>
        <dbReference type="ARBA" id="ARBA00022840"/>
    </source>
</evidence>
<dbReference type="Proteomes" id="UP000035489">
    <property type="component" value="Unassembled WGS sequence"/>
</dbReference>
<dbReference type="NCBIfam" id="TIGR00229">
    <property type="entry name" value="sensory_box"/>
    <property type="match status" value="1"/>
</dbReference>
<dbReference type="PROSITE" id="PS50112">
    <property type="entry name" value="PAS"/>
    <property type="match status" value="1"/>
</dbReference>
<evidence type="ECO:0000313" key="10">
    <source>
        <dbReference type="EMBL" id="KLK90308.1"/>
    </source>
</evidence>
<dbReference type="InterPro" id="IPR035965">
    <property type="entry name" value="PAS-like_dom_sf"/>
</dbReference>
<dbReference type="SMART" id="SM00911">
    <property type="entry name" value="HWE_HK"/>
    <property type="match status" value="1"/>
</dbReference>
<dbReference type="SMART" id="SM00091">
    <property type="entry name" value="PAS"/>
    <property type="match status" value="1"/>
</dbReference>
<gene>
    <name evidence="10" type="ORF">AA309_26350</name>
</gene>
<dbReference type="PATRIC" id="fig|1225564.3.peg.6860"/>
<dbReference type="EMBL" id="LCYG01000088">
    <property type="protein sequence ID" value="KLK90308.1"/>
    <property type="molecule type" value="Genomic_DNA"/>
</dbReference>
<dbReference type="Pfam" id="PF13185">
    <property type="entry name" value="GAF_2"/>
    <property type="match status" value="1"/>
</dbReference>
<dbReference type="SUPFAM" id="SSF55785">
    <property type="entry name" value="PYP-like sensor domain (PAS domain)"/>
    <property type="match status" value="2"/>
</dbReference>
<proteinExistence type="predicted"/>
<evidence type="ECO:0000256" key="3">
    <source>
        <dbReference type="ARBA" id="ARBA00021740"/>
    </source>
</evidence>
<dbReference type="Pfam" id="PF13426">
    <property type="entry name" value="PAS_9"/>
    <property type="match status" value="1"/>
</dbReference>
<evidence type="ECO:0000256" key="5">
    <source>
        <dbReference type="ARBA" id="ARBA00022679"/>
    </source>
</evidence>
<comment type="catalytic activity">
    <reaction evidence="1">
        <text>ATP + protein L-histidine = ADP + protein N-phospho-L-histidine.</text>
        <dbReference type="EC" id="2.7.13.3"/>
    </reaction>
</comment>
<dbReference type="SUPFAM" id="SSF55874">
    <property type="entry name" value="ATPase domain of HSP90 chaperone/DNA topoisomerase II/histidine kinase"/>
    <property type="match status" value="1"/>
</dbReference>